<name>A0ABR3MS51_9TELE</name>
<sequence>MKEFKDFTVFNSLDIPVTVSPAAAGGDRAQGRFHGSTAASVPLKSCNTYPDDLSFPDPLRYTAFLSWNCFSPFPTDGLPTKEQPLELLKPSGVNHISPVYMCALSLALALSPPGAGVQWIAGSPQTHWLARRGFPLLLLKETRQTVACVYRRTHMLAWFRPCLGSFSWVQAYKGPGLGLGPRIRKQMVLKVSPGDLLTANGAFPLVHSPSLSVSLPLFPPPC</sequence>
<keyword evidence="2" id="KW-1185">Reference proteome</keyword>
<comment type="caution">
    <text evidence="1">The sequence shown here is derived from an EMBL/GenBank/DDBJ whole genome shotgun (WGS) entry which is preliminary data.</text>
</comment>
<evidence type="ECO:0000313" key="1">
    <source>
        <dbReference type="EMBL" id="KAL1267463.1"/>
    </source>
</evidence>
<gene>
    <name evidence="1" type="ORF">QQF64_032826</name>
</gene>
<evidence type="ECO:0000313" key="2">
    <source>
        <dbReference type="Proteomes" id="UP001558613"/>
    </source>
</evidence>
<dbReference type="EMBL" id="JAYMGO010000009">
    <property type="protein sequence ID" value="KAL1267463.1"/>
    <property type="molecule type" value="Genomic_DNA"/>
</dbReference>
<reference evidence="1 2" key="1">
    <citation type="submission" date="2023-09" db="EMBL/GenBank/DDBJ databases">
        <authorList>
            <person name="Wang M."/>
        </authorList>
    </citation>
    <scope>NUCLEOTIDE SEQUENCE [LARGE SCALE GENOMIC DNA]</scope>
    <source>
        <strain evidence="1">GT-2023</strain>
        <tissue evidence="1">Liver</tissue>
    </source>
</reference>
<accession>A0ABR3MS51</accession>
<organism evidence="1 2">
    <name type="scientific">Cirrhinus molitorella</name>
    <name type="common">mud carp</name>
    <dbReference type="NCBI Taxonomy" id="172907"/>
    <lineage>
        <taxon>Eukaryota</taxon>
        <taxon>Metazoa</taxon>
        <taxon>Chordata</taxon>
        <taxon>Craniata</taxon>
        <taxon>Vertebrata</taxon>
        <taxon>Euteleostomi</taxon>
        <taxon>Actinopterygii</taxon>
        <taxon>Neopterygii</taxon>
        <taxon>Teleostei</taxon>
        <taxon>Ostariophysi</taxon>
        <taxon>Cypriniformes</taxon>
        <taxon>Cyprinidae</taxon>
        <taxon>Labeoninae</taxon>
        <taxon>Labeonini</taxon>
        <taxon>Cirrhinus</taxon>
    </lineage>
</organism>
<dbReference type="Proteomes" id="UP001558613">
    <property type="component" value="Unassembled WGS sequence"/>
</dbReference>
<protein>
    <submittedName>
        <fullName evidence="1">Uncharacterized protein</fullName>
    </submittedName>
</protein>
<proteinExistence type="predicted"/>